<comment type="caution">
    <text evidence="3">The sequence shown here is derived from an EMBL/GenBank/DDBJ whole genome shotgun (WGS) entry which is preliminary data.</text>
</comment>
<dbReference type="Pfam" id="PF01370">
    <property type="entry name" value="Epimerase"/>
    <property type="match status" value="1"/>
</dbReference>
<dbReference type="RefSeq" id="WP_087713764.1">
    <property type="nucleotide sequence ID" value="NZ_MWPH01000001.1"/>
</dbReference>
<protein>
    <submittedName>
        <fullName evidence="3">Epimerase</fullName>
    </submittedName>
</protein>
<dbReference type="Gene3D" id="3.40.50.720">
    <property type="entry name" value="NAD(P)-binding Rossmann-like Domain"/>
    <property type="match status" value="1"/>
</dbReference>
<sequence>MRVLLIGGTGVISTGITRQLVDDGYEVVCLTRGETDADVPDSVEFVTGDRNDRDALERVASKVDPDCVIDMVCFTPEQAREAVDVFGGEIQQYIFCSTVDVYHRPLESNPATEDAPRESDVDAEPVSDYSANKAAAEDVFLEAHDGAESVHGTDSEGAFAVTIIRPWSTYGEGGAVFHTFGSDTYYLDRIREGEPIIVHGDGSSLWGPCHRDDVATAFVGAVGNETAYGEAYHATSEQTITWNQYYRRVAAAMDAPEPEFVHIPTEQLREAAPERTDMLEAHFQYSTVFDNTKAKRDLGFEYTIEFEDGIRRTIDALEDREGLESWDSANDDAIIEAWDKASGTFLERISSE</sequence>
<dbReference type="InterPro" id="IPR001509">
    <property type="entry name" value="Epimerase_deHydtase"/>
</dbReference>
<organism evidence="3 4">
    <name type="scientific">Natronolimnobius baerhuensis</name>
    <dbReference type="NCBI Taxonomy" id="253108"/>
    <lineage>
        <taxon>Archaea</taxon>
        <taxon>Methanobacteriati</taxon>
        <taxon>Methanobacteriota</taxon>
        <taxon>Stenosarchaea group</taxon>
        <taxon>Halobacteria</taxon>
        <taxon>Halobacteriales</taxon>
        <taxon>Natrialbaceae</taxon>
        <taxon>Natronolimnobius</taxon>
    </lineage>
</organism>
<dbReference type="OrthoDB" id="4907at2157"/>
<comment type="similarity">
    <text evidence="1">Belongs to the NAD(P)-dependent epimerase/dehydratase family.</text>
</comment>
<dbReference type="AlphaFoldDB" id="A0A202EBE2"/>
<evidence type="ECO:0000256" key="1">
    <source>
        <dbReference type="ARBA" id="ARBA00007637"/>
    </source>
</evidence>
<gene>
    <name evidence="3" type="ORF">B2G88_01355</name>
</gene>
<dbReference type="Proteomes" id="UP000196084">
    <property type="component" value="Unassembled WGS sequence"/>
</dbReference>
<feature type="domain" description="NAD-dependent epimerase/dehydratase" evidence="2">
    <location>
        <begin position="3"/>
        <end position="224"/>
    </location>
</feature>
<reference evidence="3 4" key="1">
    <citation type="submission" date="2017-02" db="EMBL/GenBank/DDBJ databases">
        <title>Natronthermophilus aegyptiacus gen. nov.,sp. nov., an aerobic, extremely halophilic alkalithermophilic archaeon isolated from the athalassohaline Wadi An Natrun, Egypt.</title>
        <authorList>
            <person name="Zhao B."/>
        </authorList>
    </citation>
    <scope>NUCLEOTIDE SEQUENCE [LARGE SCALE GENOMIC DNA]</scope>
    <source>
        <strain evidence="3 4">CGMCC 1.3597</strain>
    </source>
</reference>
<evidence type="ECO:0000259" key="2">
    <source>
        <dbReference type="Pfam" id="PF01370"/>
    </source>
</evidence>
<dbReference type="SUPFAM" id="SSF51735">
    <property type="entry name" value="NAD(P)-binding Rossmann-fold domains"/>
    <property type="match status" value="1"/>
</dbReference>
<proteinExistence type="inferred from homology"/>
<keyword evidence="4" id="KW-1185">Reference proteome</keyword>
<dbReference type="EMBL" id="MWPH01000001">
    <property type="protein sequence ID" value="OVE85498.1"/>
    <property type="molecule type" value="Genomic_DNA"/>
</dbReference>
<dbReference type="PANTHER" id="PTHR43000">
    <property type="entry name" value="DTDP-D-GLUCOSE 4,6-DEHYDRATASE-RELATED"/>
    <property type="match status" value="1"/>
</dbReference>
<dbReference type="InterPro" id="IPR036291">
    <property type="entry name" value="NAD(P)-bd_dom_sf"/>
</dbReference>
<evidence type="ECO:0000313" key="4">
    <source>
        <dbReference type="Proteomes" id="UP000196084"/>
    </source>
</evidence>
<accession>A0A202EBE2</accession>
<name>A0A202EBE2_9EURY</name>
<evidence type="ECO:0000313" key="3">
    <source>
        <dbReference type="EMBL" id="OVE85498.1"/>
    </source>
</evidence>